<dbReference type="InterPro" id="IPR016193">
    <property type="entry name" value="Cytidine_deaminase-like"/>
</dbReference>
<dbReference type="GO" id="GO:0046872">
    <property type="term" value="F:metal ion binding"/>
    <property type="evidence" value="ECO:0007669"/>
    <property type="project" value="UniProtKB-KW"/>
</dbReference>
<dbReference type="SUPFAM" id="SSF53927">
    <property type="entry name" value="Cytidine deaminase-like"/>
    <property type="match status" value="2"/>
</dbReference>
<accession>A0A6S9AQU6</accession>
<dbReference type="Pfam" id="PF00383">
    <property type="entry name" value="dCMP_cyt_deam_1"/>
    <property type="match status" value="2"/>
</dbReference>
<dbReference type="GO" id="GO:0052717">
    <property type="term" value="F:tRNA-specific adenosine-34 deaminase activity"/>
    <property type="evidence" value="ECO:0007669"/>
    <property type="project" value="UniProtKB-EC"/>
</dbReference>
<feature type="domain" description="CMP/dCMP-type deaminase" evidence="3">
    <location>
        <begin position="13"/>
        <end position="246"/>
    </location>
</feature>
<organism evidence="4">
    <name type="scientific">Ditylum brightwellii</name>
    <dbReference type="NCBI Taxonomy" id="49249"/>
    <lineage>
        <taxon>Eukaryota</taxon>
        <taxon>Sar</taxon>
        <taxon>Stramenopiles</taxon>
        <taxon>Ochrophyta</taxon>
        <taxon>Bacillariophyta</taxon>
        <taxon>Mediophyceae</taxon>
        <taxon>Lithodesmiophycidae</taxon>
        <taxon>Lithodesmiales</taxon>
        <taxon>Lithodesmiaceae</taxon>
        <taxon>Ditylum</taxon>
    </lineage>
</organism>
<dbReference type="EMBL" id="HBNS01016717">
    <property type="protein sequence ID" value="CAE4604268.1"/>
    <property type="molecule type" value="Transcribed_RNA"/>
</dbReference>
<evidence type="ECO:0000313" key="4">
    <source>
        <dbReference type="EMBL" id="CAE4604268.1"/>
    </source>
</evidence>
<gene>
    <name evidence="4" type="ORF">DBRI00130_LOCUS13366</name>
</gene>
<dbReference type="AlphaFoldDB" id="A0A6S9AQU6"/>
<evidence type="ECO:0000256" key="2">
    <source>
        <dbReference type="SAM" id="MobiDB-lite"/>
    </source>
</evidence>
<evidence type="ECO:0000256" key="1">
    <source>
        <dbReference type="ARBA" id="ARBA00022801"/>
    </source>
</evidence>
<dbReference type="InterPro" id="IPR002125">
    <property type="entry name" value="CMP_dCMP_dom"/>
</dbReference>
<sequence length="302" mass="33213">MKTNENEIDRHPELEERYMRMALKVAESALDVGEVPVGCVIVLRHLSQTEEQAPPPSSSLHSDNNEDSAQKYASPLSSGLLEDPSVIVSHGANQVNATRDATRHAECVAIDRMLTGGLASDRSRLPPSVVIKAAHGKVPSEHPLSTPKSDVDHSGQIGDDVVTLEQPKDLNKVFADYWINIPTEKNHWKNSYGWGSGRIYQKNIFSRCDLYVTCEPCIMCAAALARVGIGRVFFGCRNDRFGGCGSLMHLHEPSALSSSAHTGYTIHGGILETEAIGLLRSFYDRENFHAPDDKRKRKAPVD</sequence>
<dbReference type="PANTHER" id="PTHR11079:SF149">
    <property type="entry name" value="TRNA-SPECIFIC ADENOSINE DEAMINASE 2"/>
    <property type="match status" value="1"/>
</dbReference>
<dbReference type="PROSITE" id="PS51747">
    <property type="entry name" value="CYT_DCMP_DEAMINASES_2"/>
    <property type="match status" value="1"/>
</dbReference>
<evidence type="ECO:0000259" key="3">
    <source>
        <dbReference type="PROSITE" id="PS51747"/>
    </source>
</evidence>
<reference evidence="4" key="1">
    <citation type="submission" date="2021-01" db="EMBL/GenBank/DDBJ databases">
        <authorList>
            <person name="Corre E."/>
            <person name="Pelletier E."/>
            <person name="Niang G."/>
            <person name="Scheremetjew M."/>
            <person name="Finn R."/>
            <person name="Kale V."/>
            <person name="Holt S."/>
            <person name="Cochrane G."/>
            <person name="Meng A."/>
            <person name="Brown T."/>
            <person name="Cohen L."/>
        </authorList>
    </citation>
    <scope>NUCLEOTIDE SEQUENCE</scope>
    <source>
        <strain evidence="4">GSO104</strain>
    </source>
</reference>
<dbReference type="CDD" id="cd01285">
    <property type="entry name" value="nucleoside_deaminase"/>
    <property type="match status" value="1"/>
</dbReference>
<dbReference type="Gene3D" id="3.40.140.10">
    <property type="entry name" value="Cytidine Deaminase, domain 2"/>
    <property type="match status" value="1"/>
</dbReference>
<keyword evidence="1" id="KW-0378">Hydrolase</keyword>
<feature type="region of interest" description="Disordered" evidence="2">
    <location>
        <begin position="50"/>
        <end position="76"/>
    </location>
</feature>
<dbReference type="GO" id="GO:0002100">
    <property type="term" value="P:tRNA wobble adenosine to inosine editing"/>
    <property type="evidence" value="ECO:0007669"/>
    <property type="project" value="InterPro"/>
</dbReference>
<proteinExistence type="predicted"/>
<dbReference type="PANTHER" id="PTHR11079">
    <property type="entry name" value="CYTOSINE DEAMINASE FAMILY MEMBER"/>
    <property type="match status" value="1"/>
</dbReference>
<protein>
    <recommendedName>
        <fullName evidence="3">CMP/dCMP-type deaminase domain-containing protein</fullName>
    </recommendedName>
</protein>
<name>A0A6S9AQU6_9STRA</name>